<dbReference type="EC" id="3.1.4.58" evidence="2"/>
<sequence length="194" mass="19895">MRLFAAVVPPPAAIGELAAAVTSLQTLPQAAPLRWTAESTWHLTLAFLGQVDAADLDALGGRLAEAAATVDRTSRLRLAGGGRFGERALWAGVQGDTHALGRLAEEVAAAARATGIAVDERPFRAHLTLARSGASRAGGPAPAGTDLAPLVAALADFSGTAWPAAELLLMRSHLGVGPAHYETVGKWPLGATRT</sequence>
<comment type="function">
    <text evidence="2">Hydrolyzes RNA 2',3'-cyclic phosphodiester to an RNA 2'-phosphomonoester.</text>
</comment>
<dbReference type="InterPro" id="IPR014051">
    <property type="entry name" value="Phosphoesterase_HXTX"/>
</dbReference>
<feature type="active site" description="Proton acceptor" evidence="2">
    <location>
        <position position="126"/>
    </location>
</feature>
<dbReference type="PANTHER" id="PTHR35561">
    <property type="entry name" value="RNA 2',3'-CYCLIC PHOSPHODIESTERASE"/>
    <property type="match status" value="1"/>
</dbReference>
<feature type="active site" description="Proton donor" evidence="2">
    <location>
        <position position="42"/>
    </location>
</feature>
<dbReference type="Pfam" id="PF02834">
    <property type="entry name" value="LigT_PEase"/>
    <property type="match status" value="2"/>
</dbReference>
<dbReference type="NCBIfam" id="TIGR02258">
    <property type="entry name" value="2_5_ligase"/>
    <property type="match status" value="1"/>
</dbReference>
<reference evidence="4 5" key="1">
    <citation type="submission" date="2024-09" db="EMBL/GenBank/DDBJ databases">
        <authorList>
            <person name="Lee S.D."/>
        </authorList>
    </citation>
    <scope>NUCLEOTIDE SEQUENCE [LARGE SCALE GENOMIC DNA]</scope>
    <source>
        <strain evidence="4 5">N1-1</strain>
    </source>
</reference>
<dbReference type="Proteomes" id="UP001592582">
    <property type="component" value="Unassembled WGS sequence"/>
</dbReference>
<dbReference type="SUPFAM" id="SSF55144">
    <property type="entry name" value="LigT-like"/>
    <property type="match status" value="1"/>
</dbReference>
<dbReference type="HAMAP" id="MF_01940">
    <property type="entry name" value="RNA_CPDase"/>
    <property type="match status" value="1"/>
</dbReference>
<dbReference type="InterPro" id="IPR009097">
    <property type="entry name" value="Cyclic_Pdiesterase"/>
</dbReference>
<evidence type="ECO:0000313" key="4">
    <source>
        <dbReference type="EMBL" id="MFC1413862.1"/>
    </source>
</evidence>
<organism evidence="4 5">
    <name type="scientific">Streptacidiphilus alkalitolerans</name>
    <dbReference type="NCBI Taxonomy" id="3342712"/>
    <lineage>
        <taxon>Bacteria</taxon>
        <taxon>Bacillati</taxon>
        <taxon>Actinomycetota</taxon>
        <taxon>Actinomycetes</taxon>
        <taxon>Kitasatosporales</taxon>
        <taxon>Streptomycetaceae</taxon>
        <taxon>Streptacidiphilus</taxon>
    </lineage>
</organism>
<dbReference type="InterPro" id="IPR004175">
    <property type="entry name" value="RNA_CPDase"/>
</dbReference>
<dbReference type="RefSeq" id="WP_380516439.1">
    <property type="nucleotide sequence ID" value="NZ_JBHEZX010000019.1"/>
</dbReference>
<dbReference type="Gene3D" id="3.90.1140.10">
    <property type="entry name" value="Cyclic phosphodiesterase"/>
    <property type="match status" value="1"/>
</dbReference>
<dbReference type="PANTHER" id="PTHR35561:SF1">
    <property type="entry name" value="RNA 2',3'-CYCLIC PHOSPHODIESTERASE"/>
    <property type="match status" value="1"/>
</dbReference>
<keyword evidence="1 2" id="KW-0378">Hydrolase</keyword>
<evidence type="ECO:0000256" key="1">
    <source>
        <dbReference type="ARBA" id="ARBA00022801"/>
    </source>
</evidence>
<feature type="domain" description="Phosphoesterase HXTX" evidence="3">
    <location>
        <begin position="8"/>
        <end position="70"/>
    </location>
</feature>
<dbReference type="EMBL" id="JBHEZX010000019">
    <property type="protein sequence ID" value="MFC1413862.1"/>
    <property type="molecule type" value="Genomic_DNA"/>
</dbReference>
<protein>
    <recommendedName>
        <fullName evidence="2">RNA 2',3'-cyclic phosphodiesterase</fullName>
        <shortName evidence="2">RNA 2',3'-CPDase</shortName>
        <ecNumber evidence="2">3.1.4.58</ecNumber>
    </recommendedName>
</protein>
<feature type="domain" description="Phosphoesterase HXTX" evidence="3">
    <location>
        <begin position="99"/>
        <end position="177"/>
    </location>
</feature>
<feature type="short sequence motif" description="HXTX 2" evidence="2">
    <location>
        <begin position="126"/>
        <end position="129"/>
    </location>
</feature>
<evidence type="ECO:0000313" key="5">
    <source>
        <dbReference type="Proteomes" id="UP001592582"/>
    </source>
</evidence>
<evidence type="ECO:0000256" key="2">
    <source>
        <dbReference type="HAMAP-Rule" id="MF_01940"/>
    </source>
</evidence>
<comment type="caution">
    <text evidence="4">The sequence shown here is derived from an EMBL/GenBank/DDBJ whole genome shotgun (WGS) entry which is preliminary data.</text>
</comment>
<evidence type="ECO:0000259" key="3">
    <source>
        <dbReference type="Pfam" id="PF02834"/>
    </source>
</evidence>
<keyword evidence="5" id="KW-1185">Reference proteome</keyword>
<proteinExistence type="inferred from homology"/>
<comment type="catalytic activity">
    <reaction evidence="2">
        <text>a 3'-end 2',3'-cyclophospho-ribonucleotide-RNA + H2O = a 3'-end 2'-phospho-ribonucleotide-RNA + H(+)</text>
        <dbReference type="Rhea" id="RHEA:11828"/>
        <dbReference type="Rhea" id="RHEA-COMP:10464"/>
        <dbReference type="Rhea" id="RHEA-COMP:17353"/>
        <dbReference type="ChEBI" id="CHEBI:15377"/>
        <dbReference type="ChEBI" id="CHEBI:15378"/>
        <dbReference type="ChEBI" id="CHEBI:83064"/>
        <dbReference type="ChEBI" id="CHEBI:173113"/>
        <dbReference type="EC" id="3.1.4.58"/>
    </reaction>
</comment>
<gene>
    <name evidence="4" type="primary">thpR</name>
    <name evidence="4" type="ORF">ACEZDG_31840</name>
</gene>
<feature type="short sequence motif" description="HXTX 1" evidence="2">
    <location>
        <begin position="42"/>
        <end position="45"/>
    </location>
</feature>
<comment type="similarity">
    <text evidence="2">Belongs to the 2H phosphoesterase superfamily. ThpR family.</text>
</comment>
<accession>A0ABV6VJE0</accession>
<name>A0ABV6VJE0_9ACTN</name>